<accession>A0A9Q1MXV2</accession>
<proteinExistence type="predicted"/>
<name>A0A9Q1MXV2_9SOLA</name>
<sequence>MPSTPATPTPSASQTHLDTQPQIASRVVDPFSLTKGNFKQVGIKAKMVEKHIDIFMGQIRKFVEKEIGAVVEPLKKSTEESHELLHNRLDGFEPLPLTISEPAVSDTADDTSEAAQSQDEQRA</sequence>
<feature type="region of interest" description="Disordered" evidence="1">
    <location>
        <begin position="100"/>
        <end position="123"/>
    </location>
</feature>
<evidence type="ECO:0000256" key="1">
    <source>
        <dbReference type="SAM" id="MobiDB-lite"/>
    </source>
</evidence>
<comment type="caution">
    <text evidence="2">The sequence shown here is derived from an EMBL/GenBank/DDBJ whole genome shotgun (WGS) entry which is preliminary data.</text>
</comment>
<evidence type="ECO:0000313" key="3">
    <source>
        <dbReference type="Proteomes" id="UP001152561"/>
    </source>
</evidence>
<protein>
    <submittedName>
        <fullName evidence="2">Uncharacterized protein</fullName>
    </submittedName>
</protein>
<dbReference type="Proteomes" id="UP001152561">
    <property type="component" value="Unassembled WGS sequence"/>
</dbReference>
<gene>
    <name evidence="2" type="ORF">K7X08_037852</name>
</gene>
<dbReference type="EMBL" id="JAJAGQ010000002">
    <property type="protein sequence ID" value="KAJ8570880.1"/>
    <property type="molecule type" value="Genomic_DNA"/>
</dbReference>
<keyword evidence="3" id="KW-1185">Reference proteome</keyword>
<feature type="compositionally biased region" description="Polar residues" evidence="1">
    <location>
        <begin position="113"/>
        <end position="123"/>
    </location>
</feature>
<dbReference type="AlphaFoldDB" id="A0A9Q1MXV2"/>
<evidence type="ECO:0000313" key="2">
    <source>
        <dbReference type="EMBL" id="KAJ8570880.1"/>
    </source>
</evidence>
<feature type="region of interest" description="Disordered" evidence="1">
    <location>
        <begin position="1"/>
        <end position="22"/>
    </location>
</feature>
<reference evidence="3" key="1">
    <citation type="journal article" date="2023" name="Proc. Natl. Acad. Sci. U.S.A.">
        <title>Genomic and structural basis for evolution of tropane alkaloid biosynthesis.</title>
        <authorList>
            <person name="Wanga Y.-J."/>
            <person name="Taina T."/>
            <person name="Yua J.-Y."/>
            <person name="Lia J."/>
            <person name="Xua B."/>
            <person name="Chenc J."/>
            <person name="D'Auriad J.C."/>
            <person name="Huanga J.-P."/>
            <person name="Huanga S.-X."/>
        </authorList>
    </citation>
    <scope>NUCLEOTIDE SEQUENCE [LARGE SCALE GENOMIC DNA]</scope>
    <source>
        <strain evidence="3">cv. KIB-2019</strain>
    </source>
</reference>
<organism evidence="2 3">
    <name type="scientific">Anisodus acutangulus</name>
    <dbReference type="NCBI Taxonomy" id="402998"/>
    <lineage>
        <taxon>Eukaryota</taxon>
        <taxon>Viridiplantae</taxon>
        <taxon>Streptophyta</taxon>
        <taxon>Embryophyta</taxon>
        <taxon>Tracheophyta</taxon>
        <taxon>Spermatophyta</taxon>
        <taxon>Magnoliopsida</taxon>
        <taxon>eudicotyledons</taxon>
        <taxon>Gunneridae</taxon>
        <taxon>Pentapetalae</taxon>
        <taxon>asterids</taxon>
        <taxon>lamiids</taxon>
        <taxon>Solanales</taxon>
        <taxon>Solanaceae</taxon>
        <taxon>Solanoideae</taxon>
        <taxon>Hyoscyameae</taxon>
        <taxon>Anisodus</taxon>
    </lineage>
</organism>